<sequence>MYSVRLTLWGANAVQFNMHDNPILAFKNVRVNDFGGRSLSTLSTSSMVANIDIPEAYPLRSWYDGQGKMAHFQSYAGGGGSLTAGQGGDELKTISQVKEENLGNGDKPDYFTIDANIIFIKSENLAYPACPSESCNKKVVLDSSSQLWHCEQCQKGFPSPKYRYIMSMSASDTTGNLWLQCFDDTGSVVLGTSANEIMELHDSNREEFDARINRRNFLKYRFRCRAKSEVYNDTSRVRYTVVSISEIDFVAESMRKFKIIESY</sequence>
<dbReference type="InterPro" id="IPR012340">
    <property type="entry name" value="NA-bd_OB-fold"/>
</dbReference>
<keyword evidence="3" id="KW-0863">Zinc-finger</keyword>
<comment type="similarity">
    <text evidence="1">Belongs to the replication factor A protein 1 family.</text>
</comment>
<evidence type="ECO:0000256" key="1">
    <source>
        <dbReference type="ARBA" id="ARBA00005690"/>
    </source>
</evidence>
<dbReference type="EMBL" id="LSSK01000960">
    <property type="protein sequence ID" value="OMH81163.1"/>
    <property type="molecule type" value="Genomic_DNA"/>
</dbReference>
<keyword evidence="2" id="KW-0479">Metal-binding</keyword>
<comment type="caution">
    <text evidence="8">The sequence shown here is derived from an EMBL/GenBank/DDBJ whole genome shotgun (WGS) entry which is preliminary data.</text>
</comment>
<dbReference type="Gene3D" id="2.40.50.140">
    <property type="entry name" value="Nucleic acid-binding proteins"/>
    <property type="match status" value="2"/>
</dbReference>
<dbReference type="PANTHER" id="PTHR47165:SF4">
    <property type="entry name" value="OS03G0429900 PROTEIN"/>
    <property type="match status" value="1"/>
</dbReference>
<dbReference type="GO" id="GO:0003677">
    <property type="term" value="F:DNA binding"/>
    <property type="evidence" value="ECO:0007669"/>
    <property type="project" value="UniProtKB-KW"/>
</dbReference>
<dbReference type="CDD" id="cd04476">
    <property type="entry name" value="RPA1_DBD_C"/>
    <property type="match status" value="1"/>
</dbReference>
<evidence type="ECO:0000259" key="6">
    <source>
        <dbReference type="Pfam" id="PF08646"/>
    </source>
</evidence>
<keyword evidence="5" id="KW-0238">DNA-binding</keyword>
<evidence type="ECO:0000256" key="5">
    <source>
        <dbReference type="ARBA" id="ARBA00023125"/>
    </source>
</evidence>
<organism evidence="8 9">
    <name type="scientific">Zancudomyces culisetae</name>
    <name type="common">Gut fungus</name>
    <name type="synonym">Smittium culisetae</name>
    <dbReference type="NCBI Taxonomy" id="1213189"/>
    <lineage>
        <taxon>Eukaryota</taxon>
        <taxon>Fungi</taxon>
        <taxon>Fungi incertae sedis</taxon>
        <taxon>Zoopagomycota</taxon>
        <taxon>Kickxellomycotina</taxon>
        <taxon>Harpellomycetes</taxon>
        <taxon>Harpellales</taxon>
        <taxon>Legeriomycetaceae</taxon>
        <taxon>Zancudomyces</taxon>
    </lineage>
</organism>
<reference evidence="9" key="1">
    <citation type="submission" date="2017-01" db="EMBL/GenBank/DDBJ databases">
        <authorList>
            <person name="Wang Y."/>
            <person name="White M."/>
            <person name="Kvist S."/>
            <person name="Moncalvo J.-M."/>
        </authorList>
    </citation>
    <scope>NUCLEOTIDE SEQUENCE [LARGE SCALE GENOMIC DNA]</scope>
    <source>
        <strain evidence="9">COL-18-3</strain>
    </source>
</reference>
<dbReference type="InterPro" id="IPR047192">
    <property type="entry name" value="Euk_RPA1_DBD_C"/>
</dbReference>
<keyword evidence="9" id="KW-1185">Reference proteome</keyword>
<dbReference type="Pfam" id="PF08646">
    <property type="entry name" value="Rep_fac-A_C"/>
    <property type="match status" value="1"/>
</dbReference>
<dbReference type="GO" id="GO:0008270">
    <property type="term" value="F:zinc ion binding"/>
    <property type="evidence" value="ECO:0007669"/>
    <property type="project" value="UniProtKB-KW"/>
</dbReference>
<dbReference type="OrthoDB" id="1751331at2759"/>
<keyword evidence="4" id="KW-0862">Zinc</keyword>
<dbReference type="InterPro" id="IPR031657">
    <property type="entry name" value="REPA_OB_2"/>
</dbReference>
<proteinExistence type="inferred from homology"/>
<evidence type="ECO:0000256" key="3">
    <source>
        <dbReference type="ARBA" id="ARBA00022771"/>
    </source>
</evidence>
<dbReference type="AlphaFoldDB" id="A0A1R1PJR7"/>
<dbReference type="SUPFAM" id="SSF50249">
    <property type="entry name" value="Nucleic acid-binding proteins"/>
    <property type="match status" value="2"/>
</dbReference>
<protein>
    <submittedName>
        <fullName evidence="8">Replication factor A protein 1</fullName>
    </submittedName>
</protein>
<dbReference type="Pfam" id="PF16900">
    <property type="entry name" value="REPA_OB_2"/>
    <property type="match status" value="1"/>
</dbReference>
<feature type="domain" description="Replication factor A C-terminal" evidence="6">
    <location>
        <begin position="110"/>
        <end position="254"/>
    </location>
</feature>
<dbReference type="InterPro" id="IPR013955">
    <property type="entry name" value="Rep_factor-A_C"/>
</dbReference>
<feature type="domain" description="Replication protein A OB" evidence="7">
    <location>
        <begin position="2"/>
        <end position="50"/>
    </location>
</feature>
<accession>A0A1R1PJR7</accession>
<evidence type="ECO:0000256" key="4">
    <source>
        <dbReference type="ARBA" id="ARBA00022833"/>
    </source>
</evidence>
<name>A0A1R1PJR7_ZANCU</name>
<gene>
    <name evidence="8" type="ORF">AX774_g5393</name>
</gene>
<evidence type="ECO:0000313" key="9">
    <source>
        <dbReference type="Proteomes" id="UP000188320"/>
    </source>
</evidence>
<evidence type="ECO:0000259" key="7">
    <source>
        <dbReference type="Pfam" id="PF16900"/>
    </source>
</evidence>
<dbReference type="PANTHER" id="PTHR47165">
    <property type="entry name" value="OS03G0429900 PROTEIN"/>
    <property type="match status" value="1"/>
</dbReference>
<evidence type="ECO:0000256" key="2">
    <source>
        <dbReference type="ARBA" id="ARBA00022723"/>
    </source>
</evidence>
<dbReference type="CDD" id="cd04475">
    <property type="entry name" value="RPA1_DBD_B"/>
    <property type="match status" value="1"/>
</dbReference>
<evidence type="ECO:0000313" key="8">
    <source>
        <dbReference type="EMBL" id="OMH81163.1"/>
    </source>
</evidence>
<dbReference type="Proteomes" id="UP000188320">
    <property type="component" value="Unassembled WGS sequence"/>
</dbReference>
<dbReference type="FunFam" id="2.40.50.140:FF:000090">
    <property type="entry name" value="Replication protein A subunit"/>
    <property type="match status" value="1"/>
</dbReference>